<evidence type="ECO:0000256" key="14">
    <source>
        <dbReference type="HAMAP-Rule" id="MF_01023"/>
    </source>
</evidence>
<evidence type="ECO:0000256" key="13">
    <source>
        <dbReference type="ARBA" id="ARBA00047481"/>
    </source>
</evidence>
<dbReference type="PROSITE" id="PS00599">
    <property type="entry name" value="AA_TRANSFER_CLASS_2"/>
    <property type="match status" value="1"/>
</dbReference>
<comment type="subunit">
    <text evidence="4 14">Homodimer.</text>
</comment>
<keyword evidence="7 14" id="KW-0032">Aminotransferase</keyword>
<keyword evidence="8 14" id="KW-0028">Amino-acid biosynthesis</keyword>
<keyword evidence="9 14" id="KW-0808">Transferase</keyword>
<dbReference type="SUPFAM" id="SSF53383">
    <property type="entry name" value="PLP-dependent transferases"/>
    <property type="match status" value="1"/>
</dbReference>
<evidence type="ECO:0000256" key="6">
    <source>
        <dbReference type="ARBA" id="ARBA00018048"/>
    </source>
</evidence>
<dbReference type="HAMAP" id="MF_01023">
    <property type="entry name" value="HisC_aminotrans_2"/>
    <property type="match status" value="1"/>
</dbReference>
<dbReference type="InterPro" id="IPR005861">
    <property type="entry name" value="HisP_aminotrans"/>
</dbReference>
<reference evidence="16" key="1">
    <citation type="submission" date="2024-06" db="EMBL/GenBank/DDBJ databases">
        <authorList>
            <person name="Manzano-Marin A."/>
            <person name="Manzano-Marin A."/>
            <person name="Alejandro Manzano Marin A."/>
        </authorList>
    </citation>
    <scope>NUCLEOTIDE SEQUENCE</scope>
    <source>
        <strain evidence="16">Ancorni-2928</strain>
    </source>
</reference>
<dbReference type="InterPro" id="IPR001917">
    <property type="entry name" value="Aminotrans_II_pyridoxalP_BS"/>
</dbReference>
<protein>
    <recommendedName>
        <fullName evidence="6 14">Histidinol-phosphate aminotransferase</fullName>
        <ecNumber evidence="5 14">2.6.1.9</ecNumber>
    </recommendedName>
    <alternativeName>
        <fullName evidence="12 14">Imidazole acetol-phosphate transaminase</fullName>
    </alternativeName>
</protein>
<dbReference type="InterPro" id="IPR004839">
    <property type="entry name" value="Aminotransferase_I/II_large"/>
</dbReference>
<dbReference type="Gene3D" id="3.40.640.10">
    <property type="entry name" value="Type I PLP-dependent aspartate aminotransferase-like (Major domain)"/>
    <property type="match status" value="1"/>
</dbReference>
<comment type="cofactor">
    <cofactor evidence="1 14">
        <name>pyridoxal 5'-phosphate</name>
        <dbReference type="ChEBI" id="CHEBI:597326"/>
    </cofactor>
</comment>
<dbReference type="CDD" id="cd00609">
    <property type="entry name" value="AAT_like"/>
    <property type="match status" value="1"/>
</dbReference>
<dbReference type="EC" id="2.6.1.9" evidence="5 14"/>
<keyword evidence="10 14" id="KW-0663">Pyridoxal phosphate</keyword>
<dbReference type="EMBL" id="OZ060371">
    <property type="protein sequence ID" value="CAL4042316.1"/>
    <property type="molecule type" value="Genomic_DNA"/>
</dbReference>
<evidence type="ECO:0000256" key="10">
    <source>
        <dbReference type="ARBA" id="ARBA00022898"/>
    </source>
</evidence>
<dbReference type="PANTHER" id="PTHR42885:SF2">
    <property type="entry name" value="HISTIDINOL-PHOSPHATE AMINOTRANSFERASE"/>
    <property type="match status" value="1"/>
</dbReference>
<evidence type="ECO:0000259" key="15">
    <source>
        <dbReference type="Pfam" id="PF00155"/>
    </source>
</evidence>
<evidence type="ECO:0000256" key="7">
    <source>
        <dbReference type="ARBA" id="ARBA00022576"/>
    </source>
</evidence>
<dbReference type="InterPro" id="IPR015422">
    <property type="entry name" value="PyrdxlP-dep_Trfase_small"/>
</dbReference>
<feature type="domain" description="Aminotransferase class I/classII large" evidence="15">
    <location>
        <begin position="44"/>
        <end position="349"/>
    </location>
</feature>
<dbReference type="RefSeq" id="WP_367681063.1">
    <property type="nucleotide sequence ID" value="NZ_OZ060371.1"/>
</dbReference>
<dbReference type="InterPro" id="IPR015421">
    <property type="entry name" value="PyrdxlP-dep_Trfase_major"/>
</dbReference>
<dbReference type="GO" id="GO:0004400">
    <property type="term" value="F:histidinol-phosphate transaminase activity"/>
    <property type="evidence" value="ECO:0007669"/>
    <property type="project" value="UniProtKB-UniRule"/>
</dbReference>
<accession>A0AAT9IFP5</accession>
<dbReference type="AlphaFoldDB" id="A0AAT9IFP5"/>
<evidence type="ECO:0000313" key="16">
    <source>
        <dbReference type="EMBL" id="CAL4042316.1"/>
    </source>
</evidence>
<dbReference type="NCBIfam" id="TIGR01141">
    <property type="entry name" value="hisC"/>
    <property type="match status" value="1"/>
</dbReference>
<evidence type="ECO:0000256" key="9">
    <source>
        <dbReference type="ARBA" id="ARBA00022679"/>
    </source>
</evidence>
<evidence type="ECO:0000256" key="5">
    <source>
        <dbReference type="ARBA" id="ARBA00012748"/>
    </source>
</evidence>
<evidence type="ECO:0000256" key="12">
    <source>
        <dbReference type="ARBA" id="ARBA00030262"/>
    </source>
</evidence>
<comment type="catalytic activity">
    <reaction evidence="13 14">
        <text>L-histidinol phosphate + 2-oxoglutarate = 3-(imidazol-4-yl)-2-oxopropyl phosphate + L-glutamate</text>
        <dbReference type="Rhea" id="RHEA:23744"/>
        <dbReference type="ChEBI" id="CHEBI:16810"/>
        <dbReference type="ChEBI" id="CHEBI:29985"/>
        <dbReference type="ChEBI" id="CHEBI:57766"/>
        <dbReference type="ChEBI" id="CHEBI:57980"/>
        <dbReference type="EC" id="2.6.1.9"/>
    </reaction>
</comment>
<evidence type="ECO:0000256" key="4">
    <source>
        <dbReference type="ARBA" id="ARBA00011738"/>
    </source>
</evidence>
<gene>
    <name evidence="14 16" type="primary">hisC</name>
    <name evidence="16" type="ORF">BUANCORI2928_085</name>
</gene>
<evidence type="ECO:0000256" key="2">
    <source>
        <dbReference type="ARBA" id="ARBA00005011"/>
    </source>
</evidence>
<dbReference type="InterPro" id="IPR015424">
    <property type="entry name" value="PyrdxlP-dep_Trfase"/>
</dbReference>
<evidence type="ECO:0000256" key="3">
    <source>
        <dbReference type="ARBA" id="ARBA00007970"/>
    </source>
</evidence>
<name>A0AAT9IFP5_9GAMM</name>
<evidence type="ECO:0000256" key="8">
    <source>
        <dbReference type="ARBA" id="ARBA00022605"/>
    </source>
</evidence>
<dbReference type="GO" id="GO:0030170">
    <property type="term" value="F:pyridoxal phosphate binding"/>
    <property type="evidence" value="ECO:0007669"/>
    <property type="project" value="InterPro"/>
</dbReference>
<dbReference type="GO" id="GO:0000105">
    <property type="term" value="P:L-histidine biosynthetic process"/>
    <property type="evidence" value="ECO:0007669"/>
    <property type="project" value="UniProtKB-UniRule"/>
</dbReference>
<keyword evidence="11 14" id="KW-0368">Histidine biosynthesis</keyword>
<sequence>MSDIYKIIPKYIKNLTGYQSARKIGGNGEIWLNANESPYSNTLSVSFKKLNRYPHFQPKKLLSAYSLYSKIPKENILITRGADEGIDLLVRIFCERNKDSIITLPPTYGMYDIIAKITGIQNKQLFMLWEKNISINKIISNLKNVKIIFICRPNNPTGHVIDKKIIYSLLELSKNKFFVVIDEAYIDFCIINNLSGWINKFKNLIILRTLSKAFGLAGIRCGFILASSKLINIISKIIAPYPIPYPTYKIAYSFFSPKNIDLLKNHINTINFNRFWLFNELKKIKLIQKVFMSYGNFILIKTLYVKKIFLVLQRNGIIVRNQHNIPMLRGCLRISIGTHSECKKIIETLNSFNY</sequence>
<dbReference type="PANTHER" id="PTHR42885">
    <property type="entry name" value="HISTIDINOL-PHOSPHATE AMINOTRANSFERASE-RELATED"/>
    <property type="match status" value="1"/>
</dbReference>
<proteinExistence type="inferred from homology"/>
<dbReference type="Gene3D" id="3.90.1150.10">
    <property type="entry name" value="Aspartate Aminotransferase, domain 1"/>
    <property type="match status" value="1"/>
</dbReference>
<evidence type="ECO:0000256" key="11">
    <source>
        <dbReference type="ARBA" id="ARBA00023102"/>
    </source>
</evidence>
<organism evidence="16">
    <name type="scientific">Buchnera aphidicola</name>
    <name type="common">Anoecia corni</name>
    <dbReference type="NCBI Taxonomy" id="2994477"/>
    <lineage>
        <taxon>Bacteria</taxon>
        <taxon>Pseudomonadati</taxon>
        <taxon>Pseudomonadota</taxon>
        <taxon>Gammaproteobacteria</taxon>
        <taxon>Enterobacterales</taxon>
        <taxon>Erwiniaceae</taxon>
        <taxon>Buchnera</taxon>
    </lineage>
</organism>
<feature type="modified residue" description="N6-(pyridoxal phosphate)lysine" evidence="14">
    <location>
        <position position="212"/>
    </location>
</feature>
<evidence type="ECO:0000256" key="1">
    <source>
        <dbReference type="ARBA" id="ARBA00001933"/>
    </source>
</evidence>
<comment type="similarity">
    <text evidence="3 14">Belongs to the class-II pyridoxal-phosphate-dependent aminotransferase family. Histidinol-phosphate aminotransferase subfamily.</text>
</comment>
<comment type="pathway">
    <text evidence="2 14">Amino-acid biosynthesis; L-histidine biosynthesis; L-histidine from 5-phospho-alpha-D-ribose 1-diphosphate: step 7/9.</text>
</comment>
<dbReference type="Pfam" id="PF00155">
    <property type="entry name" value="Aminotran_1_2"/>
    <property type="match status" value="1"/>
</dbReference>